<dbReference type="EMBL" id="JBHSKG010000002">
    <property type="protein sequence ID" value="MFC5137504.1"/>
    <property type="molecule type" value="Genomic_DNA"/>
</dbReference>
<dbReference type="InterPro" id="IPR013324">
    <property type="entry name" value="RNA_pol_sigma_r3/r4-like"/>
</dbReference>
<dbReference type="InterPro" id="IPR007630">
    <property type="entry name" value="RNA_pol_sigma70_r4"/>
</dbReference>
<evidence type="ECO:0000259" key="6">
    <source>
        <dbReference type="Pfam" id="PF04542"/>
    </source>
</evidence>
<dbReference type="Gene3D" id="1.20.120.1810">
    <property type="match status" value="1"/>
</dbReference>
<dbReference type="InterPro" id="IPR007627">
    <property type="entry name" value="RNA_pol_sigma70_r2"/>
</dbReference>
<evidence type="ECO:0000313" key="8">
    <source>
        <dbReference type="EMBL" id="MFC5137504.1"/>
    </source>
</evidence>
<proteinExistence type="predicted"/>
<dbReference type="PANTHER" id="PTHR30385">
    <property type="entry name" value="SIGMA FACTOR F FLAGELLAR"/>
    <property type="match status" value="1"/>
</dbReference>
<dbReference type="PANTHER" id="PTHR30385:SF4">
    <property type="entry name" value="RNA POLYMERASE SIGMA-E FACTOR"/>
    <property type="match status" value="1"/>
</dbReference>
<evidence type="ECO:0000259" key="5">
    <source>
        <dbReference type="Pfam" id="PF04539"/>
    </source>
</evidence>
<keyword evidence="2" id="KW-0731">Sigma factor</keyword>
<name>A0ABV9ZDC2_9PSEU</name>
<dbReference type="InterPro" id="IPR007624">
    <property type="entry name" value="RNA_pol_sigma70_r3"/>
</dbReference>
<feature type="domain" description="RNA polymerase sigma-70 region 4" evidence="7">
    <location>
        <begin position="203"/>
        <end position="249"/>
    </location>
</feature>
<feature type="domain" description="RNA polymerase sigma-70 region 2" evidence="6">
    <location>
        <begin position="39"/>
        <end position="104"/>
    </location>
</feature>
<dbReference type="NCBIfam" id="TIGR02980">
    <property type="entry name" value="SigBFG"/>
    <property type="match status" value="1"/>
</dbReference>
<keyword evidence="3" id="KW-0238">DNA-binding</keyword>
<evidence type="ECO:0000256" key="3">
    <source>
        <dbReference type="ARBA" id="ARBA00023125"/>
    </source>
</evidence>
<dbReference type="CDD" id="cd06171">
    <property type="entry name" value="Sigma70_r4"/>
    <property type="match status" value="1"/>
</dbReference>
<keyword evidence="1" id="KW-0805">Transcription regulation</keyword>
<accession>A0ABV9ZDC2</accession>
<dbReference type="SUPFAM" id="SSF88659">
    <property type="entry name" value="Sigma3 and sigma4 domains of RNA polymerase sigma factors"/>
    <property type="match status" value="2"/>
</dbReference>
<evidence type="ECO:0000256" key="1">
    <source>
        <dbReference type="ARBA" id="ARBA00023015"/>
    </source>
</evidence>
<evidence type="ECO:0000313" key="9">
    <source>
        <dbReference type="Proteomes" id="UP001596175"/>
    </source>
</evidence>
<evidence type="ECO:0000256" key="2">
    <source>
        <dbReference type="ARBA" id="ARBA00023082"/>
    </source>
</evidence>
<protein>
    <submittedName>
        <fullName evidence="8">SigB/SigF/SigG family RNA polymerase sigma factor</fullName>
    </submittedName>
</protein>
<dbReference type="Pfam" id="PF04539">
    <property type="entry name" value="Sigma70_r3"/>
    <property type="match status" value="1"/>
</dbReference>
<feature type="domain" description="RNA polymerase sigma-70 region 3" evidence="5">
    <location>
        <begin position="119"/>
        <end position="181"/>
    </location>
</feature>
<keyword evidence="9" id="KW-1185">Reference proteome</keyword>
<gene>
    <name evidence="8" type="ORF">ACFPK1_04620</name>
</gene>
<sequence>MAGRSSDYDEYVPLLKEYADLSDDDPRRERVREKLVVGFLPVARNIARRFARRGEPTDDLEQVASLGLLHALDRFDPGRERDFLSYAVPTIMGEVRRHFRDSAWSVRTPRSVKDRYVAVGSATAAMSQRLGRAPTAAELAEHLGMSRDDVAEAVAAHGSYQPASLDESLGEGDDSALVDILGVMDGELDRVEVRALVGDLVRDLPERERTMLALRFVHEKTQAEIAAVLCISQMHVSRLLSRTLAALREQIERETAADEQLVAV</sequence>
<dbReference type="RefSeq" id="WP_378019732.1">
    <property type="nucleotide sequence ID" value="NZ_JBHSKG010000002.1"/>
</dbReference>
<dbReference type="SUPFAM" id="SSF88946">
    <property type="entry name" value="Sigma2 domain of RNA polymerase sigma factors"/>
    <property type="match status" value="1"/>
</dbReference>
<keyword evidence="4" id="KW-0804">Transcription</keyword>
<dbReference type="InterPro" id="IPR014284">
    <property type="entry name" value="RNA_pol_sigma-70_dom"/>
</dbReference>
<dbReference type="InterPro" id="IPR014322">
    <property type="entry name" value="RNA_pol_sigma-B/F/G"/>
</dbReference>
<dbReference type="InterPro" id="IPR000943">
    <property type="entry name" value="RNA_pol_sigma70"/>
</dbReference>
<comment type="caution">
    <text evidence="8">The sequence shown here is derived from an EMBL/GenBank/DDBJ whole genome shotgun (WGS) entry which is preliminary data.</text>
</comment>
<dbReference type="Gene3D" id="1.20.140.160">
    <property type="match status" value="1"/>
</dbReference>
<dbReference type="PRINTS" id="PR00046">
    <property type="entry name" value="SIGMA70FCT"/>
</dbReference>
<dbReference type="Proteomes" id="UP001596175">
    <property type="component" value="Unassembled WGS sequence"/>
</dbReference>
<dbReference type="NCBIfam" id="TIGR02937">
    <property type="entry name" value="sigma70-ECF"/>
    <property type="match status" value="1"/>
</dbReference>
<evidence type="ECO:0000259" key="7">
    <source>
        <dbReference type="Pfam" id="PF04545"/>
    </source>
</evidence>
<dbReference type="Pfam" id="PF04542">
    <property type="entry name" value="Sigma70_r2"/>
    <property type="match status" value="1"/>
</dbReference>
<reference evidence="9" key="1">
    <citation type="journal article" date="2019" name="Int. J. Syst. Evol. Microbiol.">
        <title>The Global Catalogue of Microorganisms (GCM) 10K type strain sequencing project: providing services to taxonomists for standard genome sequencing and annotation.</title>
        <authorList>
            <consortium name="The Broad Institute Genomics Platform"/>
            <consortium name="The Broad Institute Genome Sequencing Center for Infectious Disease"/>
            <person name="Wu L."/>
            <person name="Ma J."/>
        </authorList>
    </citation>
    <scope>NUCLEOTIDE SEQUENCE [LARGE SCALE GENOMIC DNA]</scope>
    <source>
        <strain evidence="9">XZYJ18</strain>
    </source>
</reference>
<dbReference type="InterPro" id="IPR013325">
    <property type="entry name" value="RNA_pol_sigma_r2"/>
</dbReference>
<organism evidence="8 9">
    <name type="scientific">Actinomycetospora rhizophila</name>
    <dbReference type="NCBI Taxonomy" id="1416876"/>
    <lineage>
        <taxon>Bacteria</taxon>
        <taxon>Bacillati</taxon>
        <taxon>Actinomycetota</taxon>
        <taxon>Actinomycetes</taxon>
        <taxon>Pseudonocardiales</taxon>
        <taxon>Pseudonocardiaceae</taxon>
        <taxon>Actinomycetospora</taxon>
    </lineage>
</organism>
<dbReference type="Pfam" id="PF04545">
    <property type="entry name" value="Sigma70_r4"/>
    <property type="match status" value="1"/>
</dbReference>
<evidence type="ECO:0000256" key="4">
    <source>
        <dbReference type="ARBA" id="ARBA00023163"/>
    </source>
</evidence>